<dbReference type="PANTHER" id="PTHR43221:SF1">
    <property type="entry name" value="PROTEASE HTPX"/>
    <property type="match status" value="1"/>
</dbReference>
<dbReference type="Pfam" id="PF01435">
    <property type="entry name" value="Peptidase_M48"/>
    <property type="match status" value="1"/>
</dbReference>
<dbReference type="GO" id="GO:0046872">
    <property type="term" value="F:metal ion binding"/>
    <property type="evidence" value="ECO:0007669"/>
    <property type="project" value="UniProtKB-KW"/>
</dbReference>
<evidence type="ECO:0000256" key="6">
    <source>
        <dbReference type="ARBA" id="ARBA00022801"/>
    </source>
</evidence>
<dbReference type="Proteomes" id="UP000092598">
    <property type="component" value="Chromosome"/>
</dbReference>
<name>A0A1B1MFQ3_STRLN</name>
<comment type="subcellular location">
    <subcellularLocation>
        <location evidence="1">Cell membrane</location>
        <topology evidence="1">Multi-pass membrane protein</topology>
    </subcellularLocation>
</comment>
<keyword evidence="15" id="KW-1185">Reference proteome</keyword>
<feature type="region of interest" description="Disordered" evidence="12">
    <location>
        <begin position="320"/>
        <end position="339"/>
    </location>
</feature>
<comment type="similarity">
    <text evidence="11">Belongs to the peptidase M48 family.</text>
</comment>
<keyword evidence="10 13" id="KW-0472">Membrane</keyword>
<evidence type="ECO:0000256" key="12">
    <source>
        <dbReference type="SAM" id="MobiDB-lite"/>
    </source>
</evidence>
<dbReference type="InterPro" id="IPR001915">
    <property type="entry name" value="Peptidase_M48"/>
</dbReference>
<keyword evidence="8 13" id="KW-1133">Transmembrane helix</keyword>
<evidence type="ECO:0000256" key="4">
    <source>
        <dbReference type="ARBA" id="ARBA00022692"/>
    </source>
</evidence>
<dbReference type="PATRIC" id="fig|1915.4.peg.5804"/>
<dbReference type="AlphaFoldDB" id="A0A1B1MFQ3"/>
<keyword evidence="6 11" id="KW-0378">Hydrolase</keyword>
<dbReference type="GO" id="GO:0005886">
    <property type="term" value="C:plasma membrane"/>
    <property type="evidence" value="ECO:0007669"/>
    <property type="project" value="UniProtKB-SubCell"/>
</dbReference>
<evidence type="ECO:0000256" key="2">
    <source>
        <dbReference type="ARBA" id="ARBA00022475"/>
    </source>
</evidence>
<evidence type="ECO:0000256" key="3">
    <source>
        <dbReference type="ARBA" id="ARBA00022670"/>
    </source>
</evidence>
<evidence type="ECO:0000256" key="11">
    <source>
        <dbReference type="RuleBase" id="RU003983"/>
    </source>
</evidence>
<keyword evidence="4 13" id="KW-0812">Transmembrane</keyword>
<evidence type="ECO:0000313" key="14">
    <source>
        <dbReference type="EMBL" id="ANS67460.1"/>
    </source>
</evidence>
<evidence type="ECO:0000256" key="8">
    <source>
        <dbReference type="ARBA" id="ARBA00022989"/>
    </source>
</evidence>
<gene>
    <name evidence="14" type="ORF">SLINC_5236</name>
</gene>
<dbReference type="GO" id="GO:0006508">
    <property type="term" value="P:proteolysis"/>
    <property type="evidence" value="ECO:0007669"/>
    <property type="project" value="UniProtKB-KW"/>
</dbReference>
<evidence type="ECO:0000256" key="10">
    <source>
        <dbReference type="ARBA" id="ARBA00023136"/>
    </source>
</evidence>
<comment type="cofactor">
    <cofactor evidence="11">
        <name>Zn(2+)</name>
        <dbReference type="ChEBI" id="CHEBI:29105"/>
    </cofactor>
    <text evidence="11">Binds 1 zinc ion per subunit.</text>
</comment>
<evidence type="ECO:0000256" key="13">
    <source>
        <dbReference type="SAM" id="Phobius"/>
    </source>
</evidence>
<evidence type="ECO:0000256" key="9">
    <source>
        <dbReference type="ARBA" id="ARBA00023049"/>
    </source>
</evidence>
<dbReference type="KEGG" id="sls:SLINC_5236"/>
<sequence length="429" mass="46845">MRAVGEETLQPCPQCGTEIRTDARFTRWCAACDWNVDPERAESDEKRSRLESLRHELAQRYGEQLLAELSAEGEQRRGGRDTAGILAYAIALAVHGVTATLVASGLWILIAGSGAVAKGLGILLLALAWPLRPRLNRLPKDARVLTRTEAPELYGLVDEIARTLGTKGVDTIVVDTEVNASVTHYGLGRRLLTLGIPLWEVLTPQQRIALLGHELGHFTNGDTRHGLVVGTAYRSLSLWHYFLAPTPNPTLLEMFVNLVYLVPRSLIQGVLMLLDLLTARASQRSEYLADAVAARAGSTEAAVGLMDRLLVTDSVVTTLHRETNSRRTRRPGQSSTDDSEGLWEALTAHMTSIPPSEYDRQRRAAALRGHSVDSTHPPTHLRRRLLLTGPPAPATVTADAGRADLIATELTGARKALAREVVRDGYRGV</sequence>
<dbReference type="GO" id="GO:0004222">
    <property type="term" value="F:metalloendopeptidase activity"/>
    <property type="evidence" value="ECO:0007669"/>
    <property type="project" value="InterPro"/>
</dbReference>
<feature type="transmembrane region" description="Helical" evidence="13">
    <location>
        <begin position="85"/>
        <end position="109"/>
    </location>
</feature>
<protein>
    <submittedName>
        <fullName evidence="14">Peptidase M48, Ste24p</fullName>
    </submittedName>
</protein>
<dbReference type="InterPro" id="IPR050083">
    <property type="entry name" value="HtpX_protease"/>
</dbReference>
<organism evidence="14 15">
    <name type="scientific">Streptomyces lincolnensis</name>
    <dbReference type="NCBI Taxonomy" id="1915"/>
    <lineage>
        <taxon>Bacteria</taxon>
        <taxon>Bacillati</taxon>
        <taxon>Actinomycetota</taxon>
        <taxon>Actinomycetes</taxon>
        <taxon>Kitasatosporales</taxon>
        <taxon>Streptomycetaceae</taxon>
        <taxon>Streptomyces</taxon>
    </lineage>
</organism>
<keyword evidence="9 11" id="KW-0482">Metalloprotease</keyword>
<dbReference type="STRING" id="1915.SLINC_5236"/>
<accession>A0A1B1MFQ3</accession>
<evidence type="ECO:0000256" key="1">
    <source>
        <dbReference type="ARBA" id="ARBA00004651"/>
    </source>
</evidence>
<dbReference type="RefSeq" id="WP_067438290.1">
    <property type="nucleotide sequence ID" value="NZ_CP016438.1"/>
</dbReference>
<reference evidence="14 15" key="1">
    <citation type="submission" date="2016-07" db="EMBL/GenBank/DDBJ databases">
        <title>Enhancement of antibiotic productionsby engineered nitrateutilization in actinobacteria.</title>
        <authorList>
            <person name="Meng S.C."/>
        </authorList>
    </citation>
    <scope>NUCLEOTIDE SEQUENCE [LARGE SCALE GENOMIC DNA]</scope>
    <source>
        <strain evidence="14 15">NRRL 2936</strain>
    </source>
</reference>
<keyword evidence="5" id="KW-0479">Metal-binding</keyword>
<feature type="transmembrane region" description="Helical" evidence="13">
    <location>
        <begin position="115"/>
        <end position="131"/>
    </location>
</feature>
<dbReference type="Gene3D" id="3.30.2010.10">
    <property type="entry name" value="Metalloproteases ('zincins'), catalytic domain"/>
    <property type="match status" value="1"/>
</dbReference>
<evidence type="ECO:0000313" key="15">
    <source>
        <dbReference type="Proteomes" id="UP000092598"/>
    </source>
</evidence>
<evidence type="ECO:0000256" key="5">
    <source>
        <dbReference type="ARBA" id="ARBA00022723"/>
    </source>
</evidence>
<proteinExistence type="inferred from homology"/>
<dbReference type="OrthoDB" id="7870694at2"/>
<dbReference type="EMBL" id="CP016438">
    <property type="protein sequence ID" value="ANS67460.1"/>
    <property type="molecule type" value="Genomic_DNA"/>
</dbReference>
<dbReference type="PANTHER" id="PTHR43221">
    <property type="entry name" value="PROTEASE HTPX"/>
    <property type="match status" value="1"/>
</dbReference>
<evidence type="ECO:0000256" key="7">
    <source>
        <dbReference type="ARBA" id="ARBA00022833"/>
    </source>
</evidence>
<keyword evidence="3 11" id="KW-0645">Protease</keyword>
<keyword evidence="2" id="KW-1003">Cell membrane</keyword>
<keyword evidence="7 11" id="KW-0862">Zinc</keyword>
<dbReference type="CDD" id="cd07328">
    <property type="entry name" value="M48_Ste24p_like"/>
    <property type="match status" value="1"/>
</dbReference>